<dbReference type="Proteomes" id="UP000183898">
    <property type="component" value="Unassembled WGS sequence"/>
</dbReference>
<dbReference type="Pfam" id="PF00239">
    <property type="entry name" value="Resolvase"/>
    <property type="match status" value="1"/>
</dbReference>
<dbReference type="InterPro" id="IPR009057">
    <property type="entry name" value="Homeodomain-like_sf"/>
</dbReference>
<dbReference type="SUPFAM" id="SSF53041">
    <property type="entry name" value="Resolvase-like"/>
    <property type="match status" value="1"/>
</dbReference>
<evidence type="ECO:0000313" key="8">
    <source>
        <dbReference type="Proteomes" id="UP000183898"/>
    </source>
</evidence>
<feature type="domain" description="Resolvase/invertase-type recombinase catalytic" evidence="6">
    <location>
        <begin position="1"/>
        <end position="135"/>
    </location>
</feature>
<evidence type="ECO:0000256" key="2">
    <source>
        <dbReference type="ARBA" id="ARBA00022908"/>
    </source>
</evidence>
<keyword evidence="2" id="KW-0229">DNA integration</keyword>
<evidence type="ECO:0000256" key="1">
    <source>
        <dbReference type="ARBA" id="ARBA00009913"/>
    </source>
</evidence>
<dbReference type="PROSITE" id="PS51736">
    <property type="entry name" value="RECOMBINASES_3"/>
    <property type="match status" value="1"/>
</dbReference>
<dbReference type="AlphaFoldDB" id="A0A1H8QNS1"/>
<keyword evidence="3" id="KW-0238">DNA-binding</keyword>
<dbReference type="SMART" id="SM00857">
    <property type="entry name" value="Resolvase"/>
    <property type="match status" value="1"/>
</dbReference>
<evidence type="ECO:0000259" key="6">
    <source>
        <dbReference type="PROSITE" id="PS51736"/>
    </source>
</evidence>
<dbReference type="PANTHER" id="PTHR30461:SF26">
    <property type="entry name" value="RESOLVASE HOMOLOG YNEB"/>
    <property type="match status" value="1"/>
</dbReference>
<dbReference type="SUPFAM" id="SSF46689">
    <property type="entry name" value="Homeodomain-like"/>
    <property type="match status" value="1"/>
</dbReference>
<comment type="similarity">
    <text evidence="1">Belongs to the site-specific recombinase resolvase family.</text>
</comment>
<accession>A0A1H8QNS1</accession>
<name>A0A1H8QNS1_9PROT</name>
<reference evidence="7 8" key="1">
    <citation type="submission" date="2016-10" db="EMBL/GenBank/DDBJ databases">
        <authorList>
            <person name="de Groot N.N."/>
        </authorList>
    </citation>
    <scope>NUCLEOTIDE SEQUENCE [LARGE SCALE GENOMIC DNA]</scope>
    <source>
        <strain evidence="7 8">Nl18</strain>
    </source>
</reference>
<gene>
    <name evidence="7" type="ORF">SAMN05216404_1491</name>
</gene>
<dbReference type="Gene3D" id="3.40.50.1390">
    <property type="entry name" value="Resolvase, N-terminal catalytic domain"/>
    <property type="match status" value="1"/>
</dbReference>
<dbReference type="Pfam" id="PF02796">
    <property type="entry name" value="HTH_7"/>
    <property type="match status" value="1"/>
</dbReference>
<evidence type="ECO:0000313" key="7">
    <source>
        <dbReference type="EMBL" id="SEO55641.1"/>
    </source>
</evidence>
<sequence length="193" mass="21227">MIIGYARTSTIDQSAGFEAQLKELEGVKCEKIFREQVSSVAVRVQLEAALEFVRQGDVLVVTKLDRLARSIGDLMRIIQALERKGAGLRVLNLGMDTSTPTGKLMLTVLGGIAQFEREMMLERQREGVARARAAGKYKGRKPTPDAIRQEVVRLAGERMTKTAIAGQLNIGEATVYRILAAASKQRILSLERG</sequence>
<evidence type="ECO:0000256" key="3">
    <source>
        <dbReference type="ARBA" id="ARBA00023125"/>
    </source>
</evidence>
<organism evidence="7 8">
    <name type="scientific">Nitrosospira multiformis</name>
    <dbReference type="NCBI Taxonomy" id="1231"/>
    <lineage>
        <taxon>Bacteria</taxon>
        <taxon>Pseudomonadati</taxon>
        <taxon>Pseudomonadota</taxon>
        <taxon>Betaproteobacteria</taxon>
        <taxon>Nitrosomonadales</taxon>
        <taxon>Nitrosomonadaceae</taxon>
        <taxon>Nitrosospira</taxon>
    </lineage>
</organism>
<proteinExistence type="inferred from homology"/>
<dbReference type="RefSeq" id="WP_074749272.1">
    <property type="nucleotide sequence ID" value="NZ_FOCT01000049.1"/>
</dbReference>
<dbReference type="CDD" id="cd03768">
    <property type="entry name" value="SR_ResInv"/>
    <property type="match status" value="1"/>
</dbReference>
<dbReference type="Gene3D" id="1.10.10.60">
    <property type="entry name" value="Homeodomain-like"/>
    <property type="match status" value="1"/>
</dbReference>
<keyword evidence="4" id="KW-0233">DNA recombination</keyword>
<dbReference type="GO" id="GO:0003677">
    <property type="term" value="F:DNA binding"/>
    <property type="evidence" value="ECO:0007669"/>
    <property type="project" value="UniProtKB-KW"/>
</dbReference>
<dbReference type="GO" id="GO:0015074">
    <property type="term" value="P:DNA integration"/>
    <property type="evidence" value="ECO:0007669"/>
    <property type="project" value="UniProtKB-KW"/>
</dbReference>
<dbReference type="PANTHER" id="PTHR30461">
    <property type="entry name" value="DNA-INVERTASE FROM LAMBDOID PROPHAGE"/>
    <property type="match status" value="1"/>
</dbReference>
<dbReference type="InterPro" id="IPR036162">
    <property type="entry name" value="Resolvase-like_N_sf"/>
</dbReference>
<dbReference type="PROSITE" id="PS00398">
    <property type="entry name" value="RECOMBINASES_2"/>
    <property type="match status" value="1"/>
</dbReference>
<dbReference type="EMBL" id="FOCT01000049">
    <property type="protein sequence ID" value="SEO55641.1"/>
    <property type="molecule type" value="Genomic_DNA"/>
</dbReference>
<feature type="active site" description="O-(5'-phospho-DNA)-serine intermediate" evidence="5">
    <location>
        <position position="9"/>
    </location>
</feature>
<dbReference type="InterPro" id="IPR006119">
    <property type="entry name" value="Resolv_N"/>
</dbReference>
<dbReference type="InterPro" id="IPR006118">
    <property type="entry name" value="Recombinase_CS"/>
</dbReference>
<protein>
    <submittedName>
        <fullName evidence="7">Site-specific DNA recombinase</fullName>
    </submittedName>
</protein>
<evidence type="ECO:0000256" key="5">
    <source>
        <dbReference type="PIRSR" id="PIRSR606118-50"/>
    </source>
</evidence>
<dbReference type="GO" id="GO:0000150">
    <property type="term" value="F:DNA strand exchange activity"/>
    <property type="evidence" value="ECO:0007669"/>
    <property type="project" value="InterPro"/>
</dbReference>
<dbReference type="InterPro" id="IPR006120">
    <property type="entry name" value="Resolvase_HTH_dom"/>
</dbReference>
<evidence type="ECO:0000256" key="4">
    <source>
        <dbReference type="ARBA" id="ARBA00023172"/>
    </source>
</evidence>
<dbReference type="InterPro" id="IPR050639">
    <property type="entry name" value="SSR_resolvase"/>
</dbReference>